<evidence type="ECO:0000256" key="1">
    <source>
        <dbReference type="SAM" id="MobiDB-lite"/>
    </source>
</evidence>
<protein>
    <submittedName>
        <fullName evidence="3">Uncharacterized protein</fullName>
    </submittedName>
</protein>
<dbReference type="OrthoDB" id="9878780at2"/>
<keyword evidence="2" id="KW-1185">Reference proteome</keyword>
<organism evidence="2 3">
    <name type="scientific">Derxia gummosa DSM 723</name>
    <dbReference type="NCBI Taxonomy" id="1121388"/>
    <lineage>
        <taxon>Bacteria</taxon>
        <taxon>Pseudomonadati</taxon>
        <taxon>Pseudomonadota</taxon>
        <taxon>Betaproteobacteria</taxon>
        <taxon>Burkholderiales</taxon>
        <taxon>Alcaligenaceae</taxon>
        <taxon>Derxia</taxon>
    </lineage>
</organism>
<feature type="region of interest" description="Disordered" evidence="1">
    <location>
        <begin position="80"/>
        <end position="101"/>
    </location>
</feature>
<dbReference type="AlphaFoldDB" id="A0A8B6X193"/>
<dbReference type="Proteomes" id="UP000675920">
    <property type="component" value="Unplaced"/>
</dbReference>
<evidence type="ECO:0000313" key="2">
    <source>
        <dbReference type="Proteomes" id="UP000675920"/>
    </source>
</evidence>
<sequence length="200" mass="21071">MTKAPVSLPRAGAFSLPKRATGIDASARPPASVGVATRRMADLLARAGLPMLLAGLGSLAGMILPSAAGAAETAAANGPSLVLRGDRPPALAADNAPPPTRAALDATRQRLAERAYAGIEIDRVVVEGFAERRSPEEKLRERLNTPDRPFRSLADRNGGLRADRDSFGLRNDCIAAQGPFACRESAAIGRKSKEHWMDGR</sequence>
<reference evidence="3" key="1">
    <citation type="submission" date="2025-08" db="UniProtKB">
        <authorList>
            <consortium name="RefSeq"/>
        </authorList>
    </citation>
    <scope>IDENTIFICATION</scope>
</reference>
<name>A0A8B6X193_9BURK</name>
<evidence type="ECO:0000313" key="3">
    <source>
        <dbReference type="RefSeq" id="WP_028310036.1"/>
    </source>
</evidence>
<proteinExistence type="predicted"/>
<dbReference type="RefSeq" id="WP_028310036.1">
    <property type="nucleotide sequence ID" value="NZ_AXWS01000007.1"/>
</dbReference>
<accession>A0A8B6X193</accession>